<evidence type="ECO:0000256" key="3">
    <source>
        <dbReference type="ARBA" id="ARBA00022989"/>
    </source>
</evidence>
<feature type="transmembrane region" description="Helical" evidence="5">
    <location>
        <begin position="141"/>
        <end position="161"/>
    </location>
</feature>
<keyword evidence="3 5" id="KW-1133">Transmembrane helix</keyword>
<keyword evidence="1" id="KW-1003">Cell membrane</keyword>
<evidence type="ECO:0000313" key="6">
    <source>
        <dbReference type="EMBL" id="OGG53035.1"/>
    </source>
</evidence>
<dbReference type="Pfam" id="PF10755">
    <property type="entry name" value="DUF2585"/>
    <property type="match status" value="1"/>
</dbReference>
<gene>
    <name evidence="6" type="ORF">A2851_05720</name>
</gene>
<evidence type="ECO:0000256" key="2">
    <source>
        <dbReference type="ARBA" id="ARBA00022692"/>
    </source>
</evidence>
<organism evidence="6 7">
    <name type="scientific">Candidatus Kaiserbacteria bacterium RIFCSPHIGHO2_01_FULL_53_29</name>
    <dbReference type="NCBI Taxonomy" id="1798480"/>
    <lineage>
        <taxon>Bacteria</taxon>
        <taxon>Candidatus Kaiseribacteriota</taxon>
    </lineage>
</organism>
<dbReference type="AlphaFoldDB" id="A0A1F6CV68"/>
<evidence type="ECO:0000256" key="1">
    <source>
        <dbReference type="ARBA" id="ARBA00022475"/>
    </source>
</evidence>
<dbReference type="GO" id="GO:0005886">
    <property type="term" value="C:plasma membrane"/>
    <property type="evidence" value="ECO:0007669"/>
    <property type="project" value="InterPro"/>
</dbReference>
<keyword evidence="2 5" id="KW-0812">Transmembrane</keyword>
<dbReference type="STRING" id="1798480.A2851_05720"/>
<comment type="caution">
    <text evidence="6">The sequence shown here is derived from an EMBL/GenBank/DDBJ whole genome shotgun (WGS) entry which is preliminary data.</text>
</comment>
<dbReference type="InterPro" id="IPR019691">
    <property type="entry name" value="DUF2585"/>
</dbReference>
<accession>A0A1F6CV68</accession>
<name>A0A1F6CV68_9BACT</name>
<dbReference type="EMBL" id="MFKT01000019">
    <property type="protein sequence ID" value="OGG53035.1"/>
    <property type="molecule type" value="Genomic_DNA"/>
</dbReference>
<keyword evidence="4 5" id="KW-0472">Membrane</keyword>
<dbReference type="Proteomes" id="UP000176863">
    <property type="component" value="Unassembled WGS sequence"/>
</dbReference>
<evidence type="ECO:0000256" key="5">
    <source>
        <dbReference type="SAM" id="Phobius"/>
    </source>
</evidence>
<feature type="transmembrane region" description="Helical" evidence="5">
    <location>
        <begin position="55"/>
        <end position="75"/>
    </location>
</feature>
<evidence type="ECO:0000256" key="4">
    <source>
        <dbReference type="ARBA" id="ARBA00023136"/>
    </source>
</evidence>
<reference evidence="6 7" key="1">
    <citation type="journal article" date="2016" name="Nat. Commun.">
        <title>Thousands of microbial genomes shed light on interconnected biogeochemical processes in an aquifer system.</title>
        <authorList>
            <person name="Anantharaman K."/>
            <person name="Brown C.T."/>
            <person name="Hug L.A."/>
            <person name="Sharon I."/>
            <person name="Castelle C.J."/>
            <person name="Probst A.J."/>
            <person name="Thomas B.C."/>
            <person name="Singh A."/>
            <person name="Wilkins M.J."/>
            <person name="Karaoz U."/>
            <person name="Brodie E.L."/>
            <person name="Williams K.H."/>
            <person name="Hubbard S.S."/>
            <person name="Banfield J.F."/>
        </authorList>
    </citation>
    <scope>NUCLEOTIDE SEQUENCE [LARGE SCALE GENOMIC DNA]</scope>
</reference>
<evidence type="ECO:0000313" key="7">
    <source>
        <dbReference type="Proteomes" id="UP000176863"/>
    </source>
</evidence>
<proteinExistence type="predicted"/>
<sequence length="188" mass="21581">MVSERRLILFAFALIGVQALVLYSFGQPTICTCGYVKVWEGVVLSSGNSQHLTDWYTFSHIIHGFLFYLGLWYFFPRMPIWRRLLLAMGIEIAWEIAENTPMVIQHYREQALAQGYMGDSIINSVSDTFAMIFGFILARHLPLWSIITIALGLELFVVYMIRDNLVLNILNLIYQFPPIAVWQAGGPR</sequence>
<dbReference type="NCBIfam" id="NF002099">
    <property type="entry name" value="PRK00944.1"/>
    <property type="match status" value="1"/>
</dbReference>
<protein>
    <submittedName>
        <fullName evidence="6">Uncharacterized protein</fullName>
    </submittedName>
</protein>